<dbReference type="Proteomes" id="UP000005950">
    <property type="component" value="Unassembled WGS sequence"/>
</dbReference>
<dbReference type="InterPro" id="IPR005627">
    <property type="entry name" value="CutC-like"/>
</dbReference>
<comment type="caution">
    <text evidence="2">Once thought to be involved in copper homeostasis, experiments in E.coli have shown this is not the case.</text>
</comment>
<evidence type="ECO:0000256" key="2">
    <source>
        <dbReference type="HAMAP-Rule" id="MF_00795"/>
    </source>
</evidence>
<organism evidence="3 4">
    <name type="scientific">Holdemania filiformis DSM 12042</name>
    <dbReference type="NCBI Taxonomy" id="545696"/>
    <lineage>
        <taxon>Bacteria</taxon>
        <taxon>Bacillati</taxon>
        <taxon>Bacillota</taxon>
        <taxon>Erysipelotrichia</taxon>
        <taxon>Erysipelotrichales</taxon>
        <taxon>Erysipelotrichaceae</taxon>
        <taxon>Holdemania</taxon>
    </lineage>
</organism>
<keyword evidence="2" id="KW-0963">Cytoplasm</keyword>
<accession>B9YAR4</accession>
<dbReference type="SUPFAM" id="SSF110395">
    <property type="entry name" value="CutC-like"/>
    <property type="match status" value="1"/>
</dbReference>
<evidence type="ECO:0000313" key="4">
    <source>
        <dbReference type="Proteomes" id="UP000005950"/>
    </source>
</evidence>
<dbReference type="eggNOG" id="COG3142">
    <property type="taxonomic scope" value="Bacteria"/>
</dbReference>
<comment type="caution">
    <text evidence="3">The sequence shown here is derived from an EMBL/GenBank/DDBJ whole genome shotgun (WGS) entry which is preliminary data.</text>
</comment>
<reference evidence="3 4" key="1">
    <citation type="submission" date="2008-12" db="EMBL/GenBank/DDBJ databases">
        <authorList>
            <person name="Fulton L."/>
            <person name="Clifton S."/>
            <person name="Fulton B."/>
            <person name="Xu J."/>
            <person name="Minx P."/>
            <person name="Pepin K.H."/>
            <person name="Johnson M."/>
            <person name="Bhonagiri V."/>
            <person name="Nash W.E."/>
            <person name="Mardis E.R."/>
            <person name="Wilson R.K."/>
        </authorList>
    </citation>
    <scope>NUCLEOTIDE SEQUENCE [LARGE SCALE GENOMIC DNA]</scope>
    <source>
        <strain evidence="3 4">DSM 12042</strain>
    </source>
</reference>
<dbReference type="STRING" id="545696.HOLDEFILI_02921"/>
<protein>
    <recommendedName>
        <fullName evidence="2">PF03932 family protein CutC</fullName>
    </recommendedName>
</protein>
<gene>
    <name evidence="2" type="primary">cutC</name>
    <name evidence="3" type="ORF">HOLDEFILI_02921</name>
</gene>
<comment type="similarity">
    <text evidence="1 2">Belongs to the CutC family.</text>
</comment>
<dbReference type="PANTHER" id="PTHR12598:SF0">
    <property type="entry name" value="COPPER HOMEOSTASIS PROTEIN CUTC HOMOLOG"/>
    <property type="match status" value="1"/>
</dbReference>
<dbReference type="EMBL" id="ACCF01000186">
    <property type="protein sequence ID" value="EEF66926.1"/>
    <property type="molecule type" value="Genomic_DNA"/>
</dbReference>
<sequence>MRLAFTASSRYNEDNKNKKENECMKPKIEICCGSAQDCQAAQRGGADRIELNSALALGGLTPTLANLIEAKKTVTLPIITMVRSRGAGFCTTDAEFEILFADAELLLKHGADGLAFGALNADHTLNAAQTRAMIELAHRYGREFVFHRAFDCAADFDTAISQLIDWKADRVLTSGGEDKAEHGIETLARLQRKYGGHIEILAGSGVNASNARLLLEQTGVHQLHSSCKDWLTDPTTVGHHVTYAFAPAPHELDYDVVSEQKVRELTAAVGVCG</sequence>
<dbReference type="Pfam" id="PF03932">
    <property type="entry name" value="CutC"/>
    <property type="match status" value="1"/>
</dbReference>
<name>B9YAR4_9FIRM</name>
<proteinExistence type="inferred from homology"/>
<dbReference type="Gene3D" id="3.20.20.380">
    <property type="entry name" value="Copper homeostasis (CutC) domain"/>
    <property type="match status" value="1"/>
</dbReference>
<dbReference type="AlphaFoldDB" id="B9YAR4"/>
<dbReference type="InterPro" id="IPR036822">
    <property type="entry name" value="CutC-like_dom_sf"/>
</dbReference>
<dbReference type="PANTHER" id="PTHR12598">
    <property type="entry name" value="COPPER HOMEOSTASIS PROTEIN CUTC"/>
    <property type="match status" value="1"/>
</dbReference>
<comment type="subcellular location">
    <subcellularLocation>
        <location evidence="2">Cytoplasm</location>
    </subcellularLocation>
</comment>
<evidence type="ECO:0000256" key="1">
    <source>
        <dbReference type="ARBA" id="ARBA00007768"/>
    </source>
</evidence>
<reference evidence="3 4" key="2">
    <citation type="submission" date="2009-02" db="EMBL/GenBank/DDBJ databases">
        <title>Draft genome sequence of Holdemania filiformis DSM 12042.</title>
        <authorList>
            <person name="Sudarsanam P."/>
            <person name="Ley R."/>
            <person name="Guruge J."/>
            <person name="Turnbaugh P.J."/>
            <person name="Mahowald M."/>
            <person name="Liep D."/>
            <person name="Gordon J."/>
        </authorList>
    </citation>
    <scope>NUCLEOTIDE SEQUENCE [LARGE SCALE GENOMIC DNA]</scope>
    <source>
        <strain evidence="3 4">DSM 12042</strain>
    </source>
</reference>
<dbReference type="GO" id="GO:0005507">
    <property type="term" value="F:copper ion binding"/>
    <property type="evidence" value="ECO:0007669"/>
    <property type="project" value="TreeGrafter"/>
</dbReference>
<dbReference type="HOGENOM" id="CLU_050555_3_0_9"/>
<evidence type="ECO:0000313" key="3">
    <source>
        <dbReference type="EMBL" id="EEF66926.1"/>
    </source>
</evidence>
<dbReference type="GO" id="GO:0005737">
    <property type="term" value="C:cytoplasm"/>
    <property type="evidence" value="ECO:0007669"/>
    <property type="project" value="UniProtKB-SubCell"/>
</dbReference>
<dbReference type="HAMAP" id="MF_00795">
    <property type="entry name" value="CutC"/>
    <property type="match status" value="1"/>
</dbReference>